<evidence type="ECO:0000256" key="1">
    <source>
        <dbReference type="SAM" id="SignalP"/>
    </source>
</evidence>
<dbReference type="AlphaFoldDB" id="A0A4D5REL9"/>
<reference evidence="2" key="1">
    <citation type="submission" date="2019-04" db="EMBL/GenBank/DDBJ databases">
        <title>An insight into the mialome of Ixodes scapularis.</title>
        <authorList>
            <person name="Ribeiro J.M."/>
            <person name="Mather T.N."/>
            <person name="Karim S."/>
        </authorList>
    </citation>
    <scope>NUCLEOTIDE SEQUENCE</scope>
</reference>
<proteinExistence type="predicted"/>
<feature type="chain" id="PRO_5020024225" evidence="1">
    <location>
        <begin position="21"/>
        <end position="88"/>
    </location>
</feature>
<keyword evidence="1" id="KW-0732">Signal</keyword>
<name>A0A4D5REL9_IXOSC</name>
<dbReference type="EMBL" id="GHJT01001642">
    <property type="protein sequence ID" value="MOY35613.1"/>
    <property type="molecule type" value="Transcribed_RNA"/>
</dbReference>
<evidence type="ECO:0000313" key="2">
    <source>
        <dbReference type="EMBL" id="MOY35613.1"/>
    </source>
</evidence>
<feature type="signal peptide" evidence="1">
    <location>
        <begin position="1"/>
        <end position="20"/>
    </location>
</feature>
<organism evidence="2">
    <name type="scientific">Ixodes scapularis</name>
    <name type="common">Black-legged tick</name>
    <name type="synonym">Deer tick</name>
    <dbReference type="NCBI Taxonomy" id="6945"/>
    <lineage>
        <taxon>Eukaryota</taxon>
        <taxon>Metazoa</taxon>
        <taxon>Ecdysozoa</taxon>
        <taxon>Arthropoda</taxon>
        <taxon>Chelicerata</taxon>
        <taxon>Arachnida</taxon>
        <taxon>Acari</taxon>
        <taxon>Parasitiformes</taxon>
        <taxon>Ixodida</taxon>
        <taxon>Ixodoidea</taxon>
        <taxon>Ixodidae</taxon>
        <taxon>Ixodinae</taxon>
        <taxon>Ixodes</taxon>
    </lineage>
</organism>
<accession>A0A4D5REL9</accession>
<sequence>MFWPCLGPGILCSLLAPLFAFGCKNLLGSDFPFLTSGGGFRVRNEDHLVRDTGIRCITAMGKLSVTKHFAHLMYRLQKNKSNPSKELF</sequence>
<protein>
    <submittedName>
        <fullName evidence="2">Putative secreted protein</fullName>
    </submittedName>
</protein>